<gene>
    <name evidence="2" type="ORF">F0344_01385</name>
</gene>
<sequence>MAPSFGLRRPARAGRGDRRAGRHLPAPARGPVAQLTHALAQNDAALLVAPLGDTQSHLNEEHPELAARVADITHRAVSLCRHSDTRRRNGE</sequence>
<evidence type="ECO:0000313" key="2">
    <source>
        <dbReference type="EMBL" id="QNE73446.1"/>
    </source>
</evidence>
<proteinExistence type="predicted"/>
<evidence type="ECO:0000256" key="1">
    <source>
        <dbReference type="SAM" id="MobiDB-lite"/>
    </source>
</evidence>
<keyword evidence="3" id="KW-1185">Reference proteome</keyword>
<organism evidence="2 3">
    <name type="scientific">Streptomyces finlayi</name>
    <dbReference type="NCBI Taxonomy" id="67296"/>
    <lineage>
        <taxon>Bacteria</taxon>
        <taxon>Bacillati</taxon>
        <taxon>Actinomycetota</taxon>
        <taxon>Actinomycetes</taxon>
        <taxon>Kitasatosporales</taxon>
        <taxon>Streptomycetaceae</taxon>
        <taxon>Streptomyces</taxon>
    </lineage>
</organism>
<dbReference type="KEGG" id="sfiy:F0344_01385"/>
<protein>
    <submittedName>
        <fullName evidence="2">Uncharacterized protein</fullName>
    </submittedName>
</protein>
<dbReference type="EMBL" id="CP045702">
    <property type="protein sequence ID" value="QNE73446.1"/>
    <property type="molecule type" value="Genomic_DNA"/>
</dbReference>
<dbReference type="AlphaFoldDB" id="A0A7G7BDN1"/>
<reference evidence="3" key="1">
    <citation type="submission" date="2019-10" db="EMBL/GenBank/DDBJ databases">
        <title>Antimicrobial potential of Antarctic Bacteria.</title>
        <authorList>
            <person name="Benaud N."/>
            <person name="Edwards R.J."/>
            <person name="Ferrari B.C."/>
        </authorList>
    </citation>
    <scope>NUCLEOTIDE SEQUENCE [LARGE SCALE GENOMIC DNA]</scope>
    <source>
        <strain evidence="3">NBSH44</strain>
    </source>
</reference>
<dbReference type="RefSeq" id="WP_185297013.1">
    <property type="nucleotide sequence ID" value="NZ_CP045702.1"/>
</dbReference>
<dbReference type="Proteomes" id="UP000515307">
    <property type="component" value="Chromosome"/>
</dbReference>
<feature type="region of interest" description="Disordered" evidence="1">
    <location>
        <begin position="1"/>
        <end position="28"/>
    </location>
</feature>
<accession>A0A7G7BDN1</accession>
<evidence type="ECO:0000313" key="3">
    <source>
        <dbReference type="Proteomes" id="UP000515307"/>
    </source>
</evidence>
<name>A0A7G7BDN1_9ACTN</name>